<evidence type="ECO:0000256" key="1">
    <source>
        <dbReference type="SAM" id="MobiDB-lite"/>
    </source>
</evidence>
<feature type="region of interest" description="Disordered" evidence="1">
    <location>
        <begin position="28"/>
        <end position="135"/>
    </location>
</feature>
<name>A0A060YXL2_ONCMY</name>
<feature type="compositionally biased region" description="Basic and acidic residues" evidence="1">
    <location>
        <begin position="359"/>
        <end position="368"/>
    </location>
</feature>
<dbReference type="InterPro" id="IPR047343">
    <property type="entry name" value="RUSC1_2"/>
</dbReference>
<feature type="compositionally biased region" description="Low complexity" evidence="1">
    <location>
        <begin position="342"/>
        <end position="358"/>
    </location>
</feature>
<dbReference type="STRING" id="8022.A0A060YXL2"/>
<dbReference type="EMBL" id="FR926560">
    <property type="protein sequence ID" value="CDQ96628.1"/>
    <property type="molecule type" value="Genomic_DNA"/>
</dbReference>
<sequence>MDSPSKLSGETLIVHHIPLVHCQVTGGRQGYSGGGGGSLKRSNQPENLGLSPTTSLPERDVLQREALVYSSLIQTSTGGGGGGRGREGRGGGEREGRGGGESGGHGRERGGGEEEEEDPMRGGGRSSSQADSSSSSSAHQLCSCYGLSQTFHEHFPEQFSQSLECQLGYGSESSCNSSDGMLVNFSAIYNKINNSVPSTSSEPPPPATTTNLNSSTDHSYTSSVCTSSILDGEAGSPGRARDRGAFYLDLHTSPTAPPNSHQPSCSSNSTLSLGLHPYTNTSACTCSAEHQGALDLDANCNSYQPPHQSDSGSDLTSCLQSQARLVVATQNYYKLVTCDLSSQSPPSPVGSSASFASCSDEHSKESPAHDTPNTTQPTEYYLFRRPPGGEGKEAEEEDEEGELSQVSGGGCVMVWGLL</sequence>
<evidence type="ECO:0000313" key="3">
    <source>
        <dbReference type="Proteomes" id="UP000193380"/>
    </source>
</evidence>
<reference evidence="2" key="2">
    <citation type="submission" date="2014-03" db="EMBL/GenBank/DDBJ databases">
        <authorList>
            <person name="Genoscope - CEA"/>
        </authorList>
    </citation>
    <scope>NUCLEOTIDE SEQUENCE</scope>
</reference>
<feature type="region of interest" description="Disordered" evidence="1">
    <location>
        <begin position="249"/>
        <end position="268"/>
    </location>
</feature>
<protein>
    <submittedName>
        <fullName evidence="2">Uncharacterized protein</fullName>
    </submittedName>
</protein>
<feature type="compositionally biased region" description="Polar residues" evidence="1">
    <location>
        <begin position="252"/>
        <end position="268"/>
    </location>
</feature>
<feature type="compositionally biased region" description="Basic and acidic residues" evidence="1">
    <location>
        <begin position="84"/>
        <end position="112"/>
    </location>
</feature>
<dbReference type="PANTHER" id="PTHR15591:SF14">
    <property type="entry name" value="AP-4 COMPLEX ACCESSORY SUBUNIT RUSC2"/>
    <property type="match status" value="1"/>
</dbReference>
<dbReference type="GO" id="GO:0031410">
    <property type="term" value="C:cytoplasmic vesicle"/>
    <property type="evidence" value="ECO:0007669"/>
    <property type="project" value="TreeGrafter"/>
</dbReference>
<dbReference type="PaxDb" id="8022-A0A060YXL2"/>
<feature type="compositionally biased region" description="Polar residues" evidence="1">
    <location>
        <begin position="40"/>
        <end position="56"/>
    </location>
</feature>
<feature type="compositionally biased region" description="Gly residues" evidence="1">
    <location>
        <begin position="28"/>
        <end position="38"/>
    </location>
</feature>
<evidence type="ECO:0000313" key="2">
    <source>
        <dbReference type="EMBL" id="CDQ96628.1"/>
    </source>
</evidence>
<organism evidence="2 3">
    <name type="scientific">Oncorhynchus mykiss</name>
    <name type="common">Rainbow trout</name>
    <name type="synonym">Salmo gairdneri</name>
    <dbReference type="NCBI Taxonomy" id="8022"/>
    <lineage>
        <taxon>Eukaryota</taxon>
        <taxon>Metazoa</taxon>
        <taxon>Chordata</taxon>
        <taxon>Craniata</taxon>
        <taxon>Vertebrata</taxon>
        <taxon>Euteleostomi</taxon>
        <taxon>Actinopterygii</taxon>
        <taxon>Neopterygii</taxon>
        <taxon>Teleostei</taxon>
        <taxon>Protacanthopterygii</taxon>
        <taxon>Salmoniformes</taxon>
        <taxon>Salmonidae</taxon>
        <taxon>Salmoninae</taxon>
        <taxon>Oncorhynchus</taxon>
    </lineage>
</organism>
<feature type="compositionally biased region" description="Polar residues" evidence="1">
    <location>
        <begin position="211"/>
        <end position="220"/>
    </location>
</feature>
<feature type="compositionally biased region" description="Low complexity" evidence="1">
    <location>
        <begin position="126"/>
        <end position="135"/>
    </location>
</feature>
<dbReference type="PANTHER" id="PTHR15591">
    <property type="entry name" value="RUN AND SH3 DOMAIN CONTAINING"/>
    <property type="match status" value="1"/>
</dbReference>
<dbReference type="Proteomes" id="UP000193380">
    <property type="component" value="Unassembled WGS sequence"/>
</dbReference>
<feature type="region of interest" description="Disordered" evidence="1">
    <location>
        <begin position="342"/>
        <end position="407"/>
    </location>
</feature>
<feature type="compositionally biased region" description="Acidic residues" evidence="1">
    <location>
        <begin position="393"/>
        <end position="402"/>
    </location>
</feature>
<accession>A0A060YXL2</accession>
<reference evidence="2" key="1">
    <citation type="journal article" date="2014" name="Nat. Commun.">
        <title>The rainbow trout genome provides novel insights into evolution after whole-genome duplication in vertebrates.</title>
        <authorList>
            <person name="Berthelot C."/>
            <person name="Brunet F."/>
            <person name="Chalopin D."/>
            <person name="Juanchich A."/>
            <person name="Bernard M."/>
            <person name="Noel B."/>
            <person name="Bento P."/>
            <person name="Da Silva C."/>
            <person name="Labadie K."/>
            <person name="Alberti A."/>
            <person name="Aury J.M."/>
            <person name="Louis A."/>
            <person name="Dehais P."/>
            <person name="Bardou P."/>
            <person name="Montfort J."/>
            <person name="Klopp C."/>
            <person name="Cabau C."/>
            <person name="Gaspin C."/>
            <person name="Thorgaard G.H."/>
            <person name="Boussaha M."/>
            <person name="Quillet E."/>
            <person name="Guyomard R."/>
            <person name="Galiana D."/>
            <person name="Bobe J."/>
            <person name="Volff J.N."/>
            <person name="Genet C."/>
            <person name="Wincker P."/>
            <person name="Jaillon O."/>
            <person name="Roest Crollius H."/>
            <person name="Guiguen Y."/>
        </authorList>
    </citation>
    <scope>NUCLEOTIDE SEQUENCE [LARGE SCALE GENOMIC DNA]</scope>
</reference>
<gene>
    <name evidence="2" type="ORF">GSONMT00020736001</name>
</gene>
<feature type="region of interest" description="Disordered" evidence="1">
    <location>
        <begin position="196"/>
        <end position="220"/>
    </location>
</feature>
<dbReference type="AlphaFoldDB" id="A0A060YXL2"/>
<proteinExistence type="predicted"/>